<evidence type="ECO:0000313" key="2">
    <source>
        <dbReference type="EMBL" id="SEQ35518.1"/>
    </source>
</evidence>
<keyword evidence="3" id="KW-1185">Reference proteome</keyword>
<dbReference type="InterPro" id="IPR005114">
    <property type="entry name" value="Helicase_assoc"/>
</dbReference>
<sequence>MPRGYTESHFDSTMSQGKSIPTVALSNFASRVALIEKFIAREGHADIPLEQQEDGQPIGYWCSNWRFRLETAIDTIPAEQLAVLRNIGFLPSMVPSAKAATPTPSPFPFFHPAPVAVQQKQINQATEDIPEWMTPPQKAPEETLWFLPVGNLRCANLPPAQTKVALKKRRTIPGEGLSR</sequence>
<dbReference type="Proteomes" id="UP000199766">
    <property type="component" value="Unassembled WGS sequence"/>
</dbReference>
<dbReference type="OrthoDB" id="9776021at2"/>
<dbReference type="Pfam" id="PF03457">
    <property type="entry name" value="HA"/>
    <property type="match status" value="1"/>
</dbReference>
<proteinExistence type="predicted"/>
<organism evidence="2 3">
    <name type="scientific">Giesbergeria anulus</name>
    <dbReference type="NCBI Taxonomy" id="180197"/>
    <lineage>
        <taxon>Bacteria</taxon>
        <taxon>Pseudomonadati</taxon>
        <taxon>Pseudomonadota</taxon>
        <taxon>Betaproteobacteria</taxon>
        <taxon>Burkholderiales</taxon>
        <taxon>Comamonadaceae</taxon>
        <taxon>Giesbergeria</taxon>
    </lineage>
</organism>
<dbReference type="EMBL" id="FOGD01000001">
    <property type="protein sequence ID" value="SEQ35518.1"/>
    <property type="molecule type" value="Genomic_DNA"/>
</dbReference>
<gene>
    <name evidence="2" type="ORF">SAMN02982919_00513</name>
</gene>
<dbReference type="AlphaFoldDB" id="A0A1H9FDX2"/>
<protein>
    <submittedName>
        <fullName evidence="2">Helicase associated domain-containing protein</fullName>
    </submittedName>
</protein>
<evidence type="ECO:0000259" key="1">
    <source>
        <dbReference type="Pfam" id="PF03457"/>
    </source>
</evidence>
<accession>A0A1H9FDX2</accession>
<name>A0A1H9FDX2_9BURK</name>
<feature type="domain" description="Helicase-associated" evidence="1">
    <location>
        <begin position="28"/>
        <end position="89"/>
    </location>
</feature>
<reference evidence="2 3" key="1">
    <citation type="submission" date="2016-10" db="EMBL/GenBank/DDBJ databases">
        <authorList>
            <person name="de Groot N.N."/>
        </authorList>
    </citation>
    <scope>NUCLEOTIDE SEQUENCE [LARGE SCALE GENOMIC DNA]</scope>
    <source>
        <strain evidence="2 3">ATCC 35958</strain>
    </source>
</reference>
<evidence type="ECO:0000313" key="3">
    <source>
        <dbReference type="Proteomes" id="UP000199766"/>
    </source>
</evidence>